<evidence type="ECO:0000259" key="4">
    <source>
        <dbReference type="PROSITE" id="PS01124"/>
    </source>
</evidence>
<evidence type="ECO:0000256" key="2">
    <source>
        <dbReference type="ARBA" id="ARBA00023125"/>
    </source>
</evidence>
<accession>A0A561D5Q7</accession>
<keyword evidence="3" id="KW-0804">Transcription</keyword>
<dbReference type="PANTHER" id="PTHR43280">
    <property type="entry name" value="ARAC-FAMILY TRANSCRIPTIONAL REGULATOR"/>
    <property type="match status" value="1"/>
</dbReference>
<dbReference type="PROSITE" id="PS01124">
    <property type="entry name" value="HTH_ARAC_FAMILY_2"/>
    <property type="match status" value="1"/>
</dbReference>
<name>A0A561D5Q7_9BACI</name>
<dbReference type="GO" id="GO:0043565">
    <property type="term" value="F:sequence-specific DNA binding"/>
    <property type="evidence" value="ECO:0007669"/>
    <property type="project" value="InterPro"/>
</dbReference>
<evidence type="ECO:0000256" key="1">
    <source>
        <dbReference type="ARBA" id="ARBA00023015"/>
    </source>
</evidence>
<keyword evidence="2" id="KW-0238">DNA-binding</keyword>
<evidence type="ECO:0000313" key="6">
    <source>
        <dbReference type="Proteomes" id="UP000319671"/>
    </source>
</evidence>
<keyword evidence="6" id="KW-1185">Reference proteome</keyword>
<dbReference type="SMART" id="SM00342">
    <property type="entry name" value="HTH_ARAC"/>
    <property type="match status" value="1"/>
</dbReference>
<dbReference type="PANTHER" id="PTHR43280:SF2">
    <property type="entry name" value="HTH-TYPE TRANSCRIPTIONAL REGULATOR EXSA"/>
    <property type="match status" value="1"/>
</dbReference>
<dbReference type="Gene3D" id="1.10.10.60">
    <property type="entry name" value="Homeodomain-like"/>
    <property type="match status" value="2"/>
</dbReference>
<organism evidence="5 6">
    <name type="scientific">Neobacillus bataviensis</name>
    <dbReference type="NCBI Taxonomy" id="220685"/>
    <lineage>
        <taxon>Bacteria</taxon>
        <taxon>Bacillati</taxon>
        <taxon>Bacillota</taxon>
        <taxon>Bacilli</taxon>
        <taxon>Bacillales</taxon>
        <taxon>Bacillaceae</taxon>
        <taxon>Neobacillus</taxon>
    </lineage>
</organism>
<dbReference type="AlphaFoldDB" id="A0A561D5Q7"/>
<evidence type="ECO:0000256" key="3">
    <source>
        <dbReference type="ARBA" id="ARBA00023163"/>
    </source>
</evidence>
<dbReference type="InterPro" id="IPR037923">
    <property type="entry name" value="HTH-like"/>
</dbReference>
<dbReference type="InterPro" id="IPR018062">
    <property type="entry name" value="HTH_AraC-typ_CS"/>
</dbReference>
<sequence>MMEYLKMNVSSPIEFVLGGKLISTESFTHMKRTMPLCEIIIGIDEILYMECNGIEYEVKPGDVLFVLPNQLHLGYKECPAGLSFYWFHVLLPDDITIMDEMSMGNQARILQSNPYPKESNHSILLPIYSTPKRIDRINILCNQILDVAHANYFNRYAASYLTTSLLIELSEQTITNFHDPLNSTYSDRKLVKILEWIRVNALDNNISTNSIAKTFNYNRDYLSRYFKTSTGMNVQEYIHILKLSKAKDLLISTNMSIVKIAHLIGINDERYFMRLFKKYEKVTPTEYRQAYHRIPLNRE</sequence>
<dbReference type="EMBL" id="VIVN01000008">
    <property type="protein sequence ID" value="TWD98793.1"/>
    <property type="molecule type" value="Genomic_DNA"/>
</dbReference>
<dbReference type="SUPFAM" id="SSF51215">
    <property type="entry name" value="Regulatory protein AraC"/>
    <property type="match status" value="1"/>
</dbReference>
<dbReference type="RefSeq" id="WP_186446504.1">
    <property type="nucleotide sequence ID" value="NZ_VIVN01000008.1"/>
</dbReference>
<dbReference type="InterPro" id="IPR003313">
    <property type="entry name" value="AraC-bd"/>
</dbReference>
<dbReference type="PROSITE" id="PS00041">
    <property type="entry name" value="HTH_ARAC_FAMILY_1"/>
    <property type="match status" value="1"/>
</dbReference>
<feature type="domain" description="HTH araC/xylS-type" evidence="4">
    <location>
        <begin position="191"/>
        <end position="290"/>
    </location>
</feature>
<dbReference type="GO" id="GO:0003700">
    <property type="term" value="F:DNA-binding transcription factor activity"/>
    <property type="evidence" value="ECO:0007669"/>
    <property type="project" value="InterPro"/>
</dbReference>
<dbReference type="Proteomes" id="UP000319671">
    <property type="component" value="Unassembled WGS sequence"/>
</dbReference>
<gene>
    <name evidence="5" type="ORF">FB550_10847</name>
</gene>
<dbReference type="Pfam" id="PF02311">
    <property type="entry name" value="AraC_binding"/>
    <property type="match status" value="1"/>
</dbReference>
<reference evidence="5 6" key="1">
    <citation type="submission" date="2019-06" db="EMBL/GenBank/DDBJ databases">
        <title>Sorghum-associated microbial communities from plants grown in Nebraska, USA.</title>
        <authorList>
            <person name="Schachtman D."/>
        </authorList>
    </citation>
    <scope>NUCLEOTIDE SEQUENCE [LARGE SCALE GENOMIC DNA]</scope>
    <source>
        <strain evidence="5 6">2482</strain>
    </source>
</reference>
<comment type="caution">
    <text evidence="5">The sequence shown here is derived from an EMBL/GenBank/DDBJ whole genome shotgun (WGS) entry which is preliminary data.</text>
</comment>
<protein>
    <submittedName>
        <fullName evidence="5">AraC family transcriptional regulator</fullName>
    </submittedName>
</protein>
<evidence type="ECO:0000313" key="5">
    <source>
        <dbReference type="EMBL" id="TWD98793.1"/>
    </source>
</evidence>
<proteinExistence type="predicted"/>
<dbReference type="Pfam" id="PF12833">
    <property type="entry name" value="HTH_18"/>
    <property type="match status" value="1"/>
</dbReference>
<dbReference type="SUPFAM" id="SSF46689">
    <property type="entry name" value="Homeodomain-like"/>
    <property type="match status" value="2"/>
</dbReference>
<keyword evidence="1" id="KW-0805">Transcription regulation</keyword>
<dbReference type="InterPro" id="IPR009057">
    <property type="entry name" value="Homeodomain-like_sf"/>
</dbReference>
<dbReference type="InterPro" id="IPR018060">
    <property type="entry name" value="HTH_AraC"/>
</dbReference>